<gene>
    <name evidence="8" type="ORF">D6B99_12250</name>
</gene>
<comment type="similarity">
    <text evidence="2">Belongs to the SusD family.</text>
</comment>
<evidence type="ECO:0000256" key="4">
    <source>
        <dbReference type="ARBA" id="ARBA00023136"/>
    </source>
</evidence>
<dbReference type="Pfam" id="PF07980">
    <property type="entry name" value="SusD_RagB"/>
    <property type="match status" value="1"/>
</dbReference>
<dbReference type="GO" id="GO:0009279">
    <property type="term" value="C:cell outer membrane"/>
    <property type="evidence" value="ECO:0007669"/>
    <property type="project" value="UniProtKB-SubCell"/>
</dbReference>
<evidence type="ECO:0000256" key="5">
    <source>
        <dbReference type="ARBA" id="ARBA00023237"/>
    </source>
</evidence>
<evidence type="ECO:0000256" key="2">
    <source>
        <dbReference type="ARBA" id="ARBA00006275"/>
    </source>
</evidence>
<comment type="subcellular location">
    <subcellularLocation>
        <location evidence="1">Cell outer membrane</location>
    </subcellularLocation>
</comment>
<evidence type="ECO:0000259" key="6">
    <source>
        <dbReference type="Pfam" id="PF07980"/>
    </source>
</evidence>
<dbReference type="SUPFAM" id="SSF48452">
    <property type="entry name" value="TPR-like"/>
    <property type="match status" value="1"/>
</dbReference>
<evidence type="ECO:0000313" key="8">
    <source>
        <dbReference type="EMBL" id="AYD48303.1"/>
    </source>
</evidence>
<sequence length="503" mass="56461">MKFNEMKKIIFPVLIGIISLSSCSKNFLNQTPTSSITVGSFYKSQQDIQQAVTGVYASLRDWPVDIYWYLSEIRSSNYYVTADGAQRDWYDYSNFSDNSSDQTLYTAWQSLYQLINRANTVLQNIDNISITPATLRTQYKAEARFLRAYAYFQLVRLWGNVPLVTKVISPTEGIQIGQSAPAEVYKFITSEMNAIQDSLPAVYTGSDVGRATKWAVKGVLAKVYLTMVGNPINQADKEDSAQVLLKQIIDNEGSTADLTFTPNYANLFGYKNDNLHNIFEVQYVSGGLGEGSTYPSQNYPPGLNTSLVSVSSLLFNSSVQVSNDLIQAYNPNDLRFNVTIDTSWLNNYSPATISNIPFYKKFVDFGLTTLTSYNDWPENFPLLRYADVLLMYAETINDLSGGPTATATAILNRIRTRAGLPPIAPASKSDFALALENEYRLEFADEGQYWFYLLRTNRAIPVMNAWFAATGQNKTIDAHNLLYPIPQTQIDIYPGLYTQNNGY</sequence>
<dbReference type="EMBL" id="CP032489">
    <property type="protein sequence ID" value="AYD48303.1"/>
    <property type="molecule type" value="Genomic_DNA"/>
</dbReference>
<dbReference type="Proteomes" id="UP000266118">
    <property type="component" value="Chromosome"/>
</dbReference>
<feature type="domain" description="RagB/SusD" evidence="6">
    <location>
        <begin position="356"/>
        <end position="503"/>
    </location>
</feature>
<dbReference type="Gene3D" id="1.25.40.390">
    <property type="match status" value="1"/>
</dbReference>
<reference evidence="8 9" key="1">
    <citation type="submission" date="2018-09" db="EMBL/GenBank/DDBJ databases">
        <title>Arachidicoccus sp. nov., a bacterium isolated from soil.</title>
        <authorList>
            <person name="Weon H.-Y."/>
            <person name="Kwon S.-W."/>
            <person name="Lee S.A."/>
        </authorList>
    </citation>
    <scope>NUCLEOTIDE SEQUENCE [LARGE SCALE GENOMIC DNA]</scope>
    <source>
        <strain evidence="8 9">KIS59-12</strain>
    </source>
</reference>
<dbReference type="InterPro" id="IPR012944">
    <property type="entry name" value="SusD_RagB_dom"/>
</dbReference>
<feature type="domain" description="SusD-like N-terminal" evidence="7">
    <location>
        <begin position="27"/>
        <end position="225"/>
    </location>
</feature>
<dbReference type="KEGG" id="ark:D6B99_12250"/>
<dbReference type="InterPro" id="IPR033985">
    <property type="entry name" value="SusD-like_N"/>
</dbReference>
<keyword evidence="4" id="KW-0472">Membrane</keyword>
<keyword evidence="3" id="KW-0732">Signal</keyword>
<dbReference type="CDD" id="cd08977">
    <property type="entry name" value="SusD"/>
    <property type="match status" value="1"/>
</dbReference>
<evidence type="ECO:0000259" key="7">
    <source>
        <dbReference type="Pfam" id="PF14322"/>
    </source>
</evidence>
<dbReference type="PROSITE" id="PS51257">
    <property type="entry name" value="PROKAR_LIPOPROTEIN"/>
    <property type="match status" value="1"/>
</dbReference>
<name>A0A386HR97_9BACT</name>
<evidence type="ECO:0000256" key="1">
    <source>
        <dbReference type="ARBA" id="ARBA00004442"/>
    </source>
</evidence>
<accession>A0A386HR97</accession>
<dbReference type="OrthoDB" id="993981at2"/>
<dbReference type="InterPro" id="IPR011990">
    <property type="entry name" value="TPR-like_helical_dom_sf"/>
</dbReference>
<keyword evidence="5" id="KW-0998">Cell outer membrane</keyword>
<proteinExistence type="inferred from homology"/>
<evidence type="ECO:0000256" key="3">
    <source>
        <dbReference type="ARBA" id="ARBA00022729"/>
    </source>
</evidence>
<organism evidence="8 9">
    <name type="scientific">Arachidicoccus soli</name>
    <dbReference type="NCBI Taxonomy" id="2341117"/>
    <lineage>
        <taxon>Bacteria</taxon>
        <taxon>Pseudomonadati</taxon>
        <taxon>Bacteroidota</taxon>
        <taxon>Chitinophagia</taxon>
        <taxon>Chitinophagales</taxon>
        <taxon>Chitinophagaceae</taxon>
        <taxon>Arachidicoccus</taxon>
    </lineage>
</organism>
<dbReference type="Pfam" id="PF14322">
    <property type="entry name" value="SusD-like_3"/>
    <property type="match status" value="1"/>
</dbReference>
<evidence type="ECO:0000313" key="9">
    <source>
        <dbReference type="Proteomes" id="UP000266118"/>
    </source>
</evidence>
<protein>
    <submittedName>
        <fullName evidence="8">RagB/SusD family nutrient uptake outer membrane protein</fullName>
    </submittedName>
</protein>
<keyword evidence="9" id="KW-1185">Reference proteome</keyword>
<dbReference type="AlphaFoldDB" id="A0A386HR97"/>